<dbReference type="EMBL" id="JAWIIJ010000009">
    <property type="protein sequence ID" value="MDV2079885.1"/>
    <property type="molecule type" value="Genomic_DNA"/>
</dbReference>
<evidence type="ECO:0000313" key="1">
    <source>
        <dbReference type="EMBL" id="MDV2079885.1"/>
    </source>
</evidence>
<keyword evidence="2" id="KW-1185">Reference proteome</keyword>
<gene>
    <name evidence="1" type="ORF">RYS15_14440</name>
</gene>
<dbReference type="Proteomes" id="UP001269819">
    <property type="component" value="Unassembled WGS sequence"/>
</dbReference>
<comment type="caution">
    <text evidence="1">The sequence shown here is derived from an EMBL/GenBank/DDBJ whole genome shotgun (WGS) entry which is preliminary data.</text>
</comment>
<name>A0ABU3W028_9GAMM</name>
<sequence>MNLLIMRHGEAGWHTLDQQRELTEAGRLATAAVARKLADSPWRPSEIWSSPLVRAHQTATIVSEILNCPVIEKPFITPDDDPGECLDELIRSAPNALMLVSHMPFVGALSTLLVDGHRHGIPFMTSQAVMLDMPIAGPGCADLRAQFLP</sequence>
<reference evidence="1 2" key="1">
    <citation type="submission" date="2023-10" db="EMBL/GenBank/DDBJ databases">
        <title>Characteristics and mechanism of a salt-tolerant marine origin heterotrophic nitrifying- aerobic denitrifying bacteria Marinobacter xestospongiae HN1.</title>
        <authorList>
            <person name="Qi R."/>
        </authorList>
    </citation>
    <scope>NUCLEOTIDE SEQUENCE [LARGE SCALE GENOMIC DNA]</scope>
    <source>
        <strain evidence="1 2">HN1</strain>
    </source>
</reference>
<dbReference type="Gene3D" id="3.40.50.1240">
    <property type="entry name" value="Phosphoglycerate mutase-like"/>
    <property type="match status" value="1"/>
</dbReference>
<organism evidence="1 2">
    <name type="scientific">Marinobacter xestospongiae</name>
    <dbReference type="NCBI Taxonomy" id="994319"/>
    <lineage>
        <taxon>Bacteria</taxon>
        <taxon>Pseudomonadati</taxon>
        <taxon>Pseudomonadota</taxon>
        <taxon>Gammaproteobacteria</taxon>
        <taxon>Pseudomonadales</taxon>
        <taxon>Marinobacteraceae</taxon>
        <taxon>Marinobacter</taxon>
    </lineage>
</organism>
<dbReference type="RefSeq" id="WP_316974359.1">
    <property type="nucleotide sequence ID" value="NZ_JAWIIJ010000009.1"/>
</dbReference>
<accession>A0ABU3W028</accession>
<dbReference type="SUPFAM" id="SSF53254">
    <property type="entry name" value="Phosphoglycerate mutase-like"/>
    <property type="match status" value="1"/>
</dbReference>
<evidence type="ECO:0000313" key="2">
    <source>
        <dbReference type="Proteomes" id="UP001269819"/>
    </source>
</evidence>
<protein>
    <submittedName>
        <fullName evidence="1">Histidine phosphatase family protein</fullName>
    </submittedName>
</protein>
<dbReference type="InterPro" id="IPR013078">
    <property type="entry name" value="His_Pase_superF_clade-1"/>
</dbReference>
<dbReference type="Pfam" id="PF00300">
    <property type="entry name" value="His_Phos_1"/>
    <property type="match status" value="1"/>
</dbReference>
<dbReference type="InterPro" id="IPR029033">
    <property type="entry name" value="His_PPase_superfam"/>
</dbReference>
<dbReference type="SMART" id="SM00855">
    <property type="entry name" value="PGAM"/>
    <property type="match status" value="1"/>
</dbReference>
<proteinExistence type="predicted"/>
<dbReference type="CDD" id="cd07067">
    <property type="entry name" value="HP_PGM_like"/>
    <property type="match status" value="1"/>
</dbReference>